<feature type="transmembrane region" description="Helical" evidence="2">
    <location>
        <begin position="79"/>
        <end position="100"/>
    </location>
</feature>
<dbReference type="RefSeq" id="WP_135084818.1">
    <property type="nucleotide sequence ID" value="NZ_SPDV01000009.1"/>
</dbReference>
<protein>
    <submittedName>
        <fullName evidence="3">Uncharacterized protein</fullName>
    </submittedName>
</protein>
<reference evidence="3 4" key="1">
    <citation type="submission" date="2019-03" db="EMBL/GenBank/DDBJ databases">
        <title>Genome sequence of Sphingomonas sp. 17J27-24.</title>
        <authorList>
            <person name="Kim M."/>
            <person name="Maeng S."/>
            <person name="Sathiyaraj S."/>
        </authorList>
    </citation>
    <scope>NUCLEOTIDE SEQUENCE [LARGE SCALE GENOMIC DNA]</scope>
    <source>
        <strain evidence="3 4">17J27-24</strain>
    </source>
</reference>
<evidence type="ECO:0000313" key="3">
    <source>
        <dbReference type="EMBL" id="TFI59111.1"/>
    </source>
</evidence>
<keyword evidence="2" id="KW-1133">Transmembrane helix</keyword>
<comment type="caution">
    <text evidence="3">The sequence shown here is derived from an EMBL/GenBank/DDBJ whole genome shotgun (WGS) entry which is preliminary data.</text>
</comment>
<keyword evidence="2" id="KW-0812">Transmembrane</keyword>
<accession>A0A4Y8ZSX0</accession>
<name>A0A4Y8ZSX0_9SPHN</name>
<gene>
    <name evidence="3" type="ORF">E2493_06185</name>
</gene>
<dbReference type="AlphaFoldDB" id="A0A4Y8ZSX0"/>
<proteinExistence type="predicted"/>
<evidence type="ECO:0000256" key="1">
    <source>
        <dbReference type="SAM" id="MobiDB-lite"/>
    </source>
</evidence>
<dbReference type="EMBL" id="SPDV01000009">
    <property type="protein sequence ID" value="TFI59111.1"/>
    <property type="molecule type" value="Genomic_DNA"/>
</dbReference>
<evidence type="ECO:0000256" key="2">
    <source>
        <dbReference type="SAM" id="Phobius"/>
    </source>
</evidence>
<evidence type="ECO:0000313" key="4">
    <source>
        <dbReference type="Proteomes" id="UP000298213"/>
    </source>
</evidence>
<feature type="region of interest" description="Disordered" evidence="1">
    <location>
        <begin position="45"/>
        <end position="64"/>
    </location>
</feature>
<feature type="transmembrane region" description="Helical" evidence="2">
    <location>
        <begin position="106"/>
        <end position="124"/>
    </location>
</feature>
<feature type="region of interest" description="Disordered" evidence="1">
    <location>
        <begin position="1"/>
        <end position="39"/>
    </location>
</feature>
<sequence length="128" mass="13964">MFNAAPDDATSLPVPQQSSGSRLGGDWAEERSDRDPLENRRRIVALAQGSAGESDDENGQRPHGWSVAEAWPVNRRIEWALAVLSLAAAILVLLAGAWLMPFDVRPQMLTAALMALSLWLVIGLHPDR</sequence>
<organism evidence="3 4">
    <name type="scientific">Sphingomonas parva</name>
    <dbReference type="NCBI Taxonomy" id="2555898"/>
    <lineage>
        <taxon>Bacteria</taxon>
        <taxon>Pseudomonadati</taxon>
        <taxon>Pseudomonadota</taxon>
        <taxon>Alphaproteobacteria</taxon>
        <taxon>Sphingomonadales</taxon>
        <taxon>Sphingomonadaceae</taxon>
        <taxon>Sphingomonas</taxon>
    </lineage>
</organism>
<dbReference type="Proteomes" id="UP000298213">
    <property type="component" value="Unassembled WGS sequence"/>
</dbReference>
<feature type="compositionally biased region" description="Basic and acidic residues" evidence="1">
    <location>
        <begin position="28"/>
        <end position="39"/>
    </location>
</feature>
<keyword evidence="2" id="KW-0472">Membrane</keyword>
<keyword evidence="4" id="KW-1185">Reference proteome</keyword>